<dbReference type="Proteomes" id="UP000316855">
    <property type="component" value="Chromosome"/>
</dbReference>
<dbReference type="AlphaFoldDB" id="A0A517VMM4"/>
<dbReference type="KEGG" id="gax:Pan161_59590"/>
<organism evidence="2 3">
    <name type="scientific">Gimesia algae</name>
    <dbReference type="NCBI Taxonomy" id="2527971"/>
    <lineage>
        <taxon>Bacteria</taxon>
        <taxon>Pseudomonadati</taxon>
        <taxon>Planctomycetota</taxon>
        <taxon>Planctomycetia</taxon>
        <taxon>Planctomycetales</taxon>
        <taxon>Planctomycetaceae</taxon>
        <taxon>Gimesia</taxon>
    </lineage>
</organism>
<evidence type="ECO:0000313" key="3">
    <source>
        <dbReference type="Proteomes" id="UP000316855"/>
    </source>
</evidence>
<protein>
    <recommendedName>
        <fullName evidence="4">Tail assembly chaperone</fullName>
    </recommendedName>
</protein>
<feature type="region of interest" description="Disordered" evidence="1">
    <location>
        <begin position="135"/>
        <end position="162"/>
    </location>
</feature>
<dbReference type="RefSeq" id="WP_145232180.1">
    <property type="nucleotide sequence ID" value="NZ_CP036343.1"/>
</dbReference>
<feature type="compositionally biased region" description="Low complexity" evidence="1">
    <location>
        <begin position="152"/>
        <end position="162"/>
    </location>
</feature>
<reference evidence="2 3" key="1">
    <citation type="submission" date="2019-02" db="EMBL/GenBank/DDBJ databases">
        <title>Deep-cultivation of Planctomycetes and their phenomic and genomic characterization uncovers novel biology.</title>
        <authorList>
            <person name="Wiegand S."/>
            <person name="Jogler M."/>
            <person name="Boedeker C."/>
            <person name="Pinto D."/>
            <person name="Vollmers J."/>
            <person name="Rivas-Marin E."/>
            <person name="Kohn T."/>
            <person name="Peeters S.H."/>
            <person name="Heuer A."/>
            <person name="Rast P."/>
            <person name="Oberbeckmann S."/>
            <person name="Bunk B."/>
            <person name="Jeske O."/>
            <person name="Meyerdierks A."/>
            <person name="Storesund J.E."/>
            <person name="Kallscheuer N."/>
            <person name="Luecker S."/>
            <person name="Lage O.M."/>
            <person name="Pohl T."/>
            <person name="Merkel B.J."/>
            <person name="Hornburger P."/>
            <person name="Mueller R.-W."/>
            <person name="Bruemmer F."/>
            <person name="Labrenz M."/>
            <person name="Spormann A.M."/>
            <person name="Op den Camp H."/>
            <person name="Overmann J."/>
            <person name="Amann R."/>
            <person name="Jetten M.S.M."/>
            <person name="Mascher T."/>
            <person name="Medema M.H."/>
            <person name="Devos D.P."/>
            <person name="Kaster A.-K."/>
            <person name="Ovreas L."/>
            <person name="Rohde M."/>
            <person name="Galperin M.Y."/>
            <person name="Jogler C."/>
        </authorList>
    </citation>
    <scope>NUCLEOTIDE SEQUENCE [LARGE SCALE GENOMIC DNA]</scope>
    <source>
        <strain evidence="2 3">Pan161</strain>
    </source>
</reference>
<evidence type="ECO:0000256" key="1">
    <source>
        <dbReference type="SAM" id="MobiDB-lite"/>
    </source>
</evidence>
<dbReference type="EMBL" id="CP036343">
    <property type="protein sequence ID" value="QDT94264.1"/>
    <property type="molecule type" value="Genomic_DNA"/>
</dbReference>
<name>A0A517VMM4_9PLAN</name>
<evidence type="ECO:0000313" key="2">
    <source>
        <dbReference type="EMBL" id="QDT94264.1"/>
    </source>
</evidence>
<proteinExistence type="predicted"/>
<accession>A0A517VMM4</accession>
<keyword evidence="3" id="KW-1185">Reference proteome</keyword>
<sequence length="162" mass="18181">MSSFTDTNGEKWTISVNFGTAHKLKQDLDIDLLSHLKDPKEAMLFMASLGDDPFQLGQIIYTLATPETEGLTIDGLFSALDSEKAEEAYQAFMDAVIDFFPPRLRAQLKKLFAKSMALQEERMEQMYQKVEADIDSPEMDERLRQQMAGRQSGVSSVSSASE</sequence>
<evidence type="ECO:0008006" key="4">
    <source>
        <dbReference type="Google" id="ProtNLM"/>
    </source>
</evidence>
<dbReference type="OrthoDB" id="284616at2"/>
<gene>
    <name evidence="2" type="ORF">Pan161_59590</name>
</gene>